<keyword evidence="2" id="KW-1185">Reference proteome</keyword>
<feature type="non-terminal residue" evidence="1">
    <location>
        <position position="1"/>
    </location>
</feature>
<dbReference type="PANTHER" id="PTHR31511">
    <property type="entry name" value="PROTEIN CBG23764"/>
    <property type="match status" value="1"/>
</dbReference>
<gene>
    <name evidence="1" type="ORF">ALC60_01413</name>
</gene>
<name>A0A151XGN7_9HYME</name>
<reference evidence="1 2" key="1">
    <citation type="submission" date="2015-09" db="EMBL/GenBank/DDBJ databases">
        <title>Trachymyrmex zeteki WGS genome.</title>
        <authorList>
            <person name="Nygaard S."/>
            <person name="Hu H."/>
            <person name="Boomsma J."/>
            <person name="Zhang G."/>
        </authorList>
    </citation>
    <scope>NUCLEOTIDE SEQUENCE [LARGE SCALE GENOMIC DNA]</scope>
    <source>
        <strain evidence="1">Tzet28-1</strain>
        <tissue evidence="1">Whole body</tissue>
    </source>
</reference>
<dbReference type="STRING" id="64791.A0A151XGN7"/>
<dbReference type="EMBL" id="KQ982157">
    <property type="protein sequence ID" value="KYQ59564.1"/>
    <property type="molecule type" value="Genomic_DNA"/>
</dbReference>
<accession>A0A151XGN7</accession>
<dbReference type="Proteomes" id="UP000075809">
    <property type="component" value="Unassembled WGS sequence"/>
</dbReference>
<proteinExistence type="predicted"/>
<evidence type="ECO:0000313" key="1">
    <source>
        <dbReference type="EMBL" id="KYQ59564.1"/>
    </source>
</evidence>
<organism evidence="1 2">
    <name type="scientific">Mycetomoellerius zeteki</name>
    <dbReference type="NCBI Taxonomy" id="64791"/>
    <lineage>
        <taxon>Eukaryota</taxon>
        <taxon>Metazoa</taxon>
        <taxon>Ecdysozoa</taxon>
        <taxon>Arthropoda</taxon>
        <taxon>Hexapoda</taxon>
        <taxon>Insecta</taxon>
        <taxon>Pterygota</taxon>
        <taxon>Neoptera</taxon>
        <taxon>Endopterygota</taxon>
        <taxon>Hymenoptera</taxon>
        <taxon>Apocrita</taxon>
        <taxon>Aculeata</taxon>
        <taxon>Formicoidea</taxon>
        <taxon>Formicidae</taxon>
        <taxon>Myrmicinae</taxon>
        <taxon>Mycetomoellerius</taxon>
    </lineage>
</organism>
<dbReference type="PANTHER" id="PTHR31511:SF12">
    <property type="entry name" value="RHO TERMINATION FACTOR N-TERMINAL DOMAIN-CONTAINING PROTEIN"/>
    <property type="match status" value="1"/>
</dbReference>
<dbReference type="AlphaFoldDB" id="A0A151XGN7"/>
<evidence type="ECO:0000313" key="2">
    <source>
        <dbReference type="Proteomes" id="UP000075809"/>
    </source>
</evidence>
<protein>
    <submittedName>
        <fullName evidence="1">Uncharacterized protein</fullName>
    </submittedName>
</protein>
<sequence>ECFAWLQRCDECNERLEELCRAKRPRLAVGHKQSVVARIARLAGAKIQLERRFVHVGARRYASGEYTSGDERSLVWREIDAAFESRILTGAVINSNYIEPRRVLEDAREIVLEQVRDAIERHGSVKVNTAFNGEFVANNKRAITSCDRTQSVVPLRRADKKEKHVNVLYLQDPRDDSLGHFASIKNLSRLVSSQLNRKKNKKFFCDRTKDKNENNFQKNCIKIRFIDSYKFLSASLDKLASYLDKDKLKIVRSEFSTLSNEEFELLTRKGVFPYEYVDCVEKLQDTRLPPRESFYSSLTGDTVSESDYAHAANVWQRFSVRKLSE</sequence>